<dbReference type="Proteomes" id="UP001595712">
    <property type="component" value="Unassembled WGS sequence"/>
</dbReference>
<dbReference type="PRINTS" id="PR00111">
    <property type="entry name" value="ABHYDROLASE"/>
</dbReference>
<dbReference type="PANTHER" id="PTHR43798">
    <property type="entry name" value="MONOACYLGLYCEROL LIPASE"/>
    <property type="match status" value="1"/>
</dbReference>
<dbReference type="RefSeq" id="WP_387970862.1">
    <property type="nucleotide sequence ID" value="NZ_JBHRWO010000004.1"/>
</dbReference>
<organism evidence="3 4">
    <name type="scientific">Glycomyces rhizosphaerae</name>
    <dbReference type="NCBI Taxonomy" id="2054422"/>
    <lineage>
        <taxon>Bacteria</taxon>
        <taxon>Bacillati</taxon>
        <taxon>Actinomycetota</taxon>
        <taxon>Actinomycetes</taxon>
        <taxon>Glycomycetales</taxon>
        <taxon>Glycomycetaceae</taxon>
        <taxon>Glycomyces</taxon>
    </lineage>
</organism>
<dbReference type="InterPro" id="IPR050266">
    <property type="entry name" value="AB_hydrolase_sf"/>
</dbReference>
<evidence type="ECO:0000256" key="1">
    <source>
        <dbReference type="ARBA" id="ARBA00022801"/>
    </source>
</evidence>
<proteinExistence type="predicted"/>
<gene>
    <name evidence="3" type="ORF">ACFO8M_04120</name>
</gene>
<keyword evidence="1 3" id="KW-0378">Hydrolase</keyword>
<dbReference type="Gene3D" id="3.40.50.1820">
    <property type="entry name" value="alpha/beta hydrolase"/>
    <property type="match status" value="1"/>
</dbReference>
<dbReference type="InterPro" id="IPR000073">
    <property type="entry name" value="AB_hydrolase_1"/>
</dbReference>
<dbReference type="GO" id="GO:0016787">
    <property type="term" value="F:hydrolase activity"/>
    <property type="evidence" value="ECO:0007669"/>
    <property type="project" value="UniProtKB-KW"/>
</dbReference>
<dbReference type="InterPro" id="IPR000639">
    <property type="entry name" value="Epox_hydrolase-like"/>
</dbReference>
<protein>
    <submittedName>
        <fullName evidence="3">Alpha/beta fold hydrolase</fullName>
    </submittedName>
</protein>
<keyword evidence="4" id="KW-1185">Reference proteome</keyword>
<evidence type="ECO:0000313" key="3">
    <source>
        <dbReference type="EMBL" id="MFC3491673.1"/>
    </source>
</evidence>
<dbReference type="SUPFAM" id="SSF53474">
    <property type="entry name" value="alpha/beta-Hydrolases"/>
    <property type="match status" value="1"/>
</dbReference>
<sequence>MKDLFWRDTGSGRPLVFVHGGFLDHRMWDDQIPVFARDHRVIAHDARGHGRSANASGPFRHGDDLAAILRHLDTGPAVLVGLSMGGGIAIDVAMDHPELVEAVIVSGAGTFESHFADPWTIKVLEDFGTAIASGAAETAIEIFMRFTSGPSRTLEDVDPEVVRRLYEMLRGSFAKHTAGEPKWMLPSPDTWARAAQIGVPVHAINGAVDSPDHLEMAERLVNIVGTGTTTTIDGTAHYPNMERPQEFNAALQDMLRTL</sequence>
<dbReference type="PANTHER" id="PTHR43798:SF31">
    <property type="entry name" value="AB HYDROLASE SUPERFAMILY PROTEIN YCLE"/>
    <property type="match status" value="1"/>
</dbReference>
<dbReference type="Pfam" id="PF00561">
    <property type="entry name" value="Abhydrolase_1"/>
    <property type="match status" value="1"/>
</dbReference>
<feature type="domain" description="AB hydrolase-1" evidence="2">
    <location>
        <begin position="14"/>
        <end position="244"/>
    </location>
</feature>
<evidence type="ECO:0000259" key="2">
    <source>
        <dbReference type="Pfam" id="PF00561"/>
    </source>
</evidence>
<dbReference type="PRINTS" id="PR00412">
    <property type="entry name" value="EPOXHYDRLASE"/>
</dbReference>
<reference evidence="4" key="1">
    <citation type="journal article" date="2019" name="Int. J. Syst. Evol. Microbiol.">
        <title>The Global Catalogue of Microorganisms (GCM) 10K type strain sequencing project: providing services to taxonomists for standard genome sequencing and annotation.</title>
        <authorList>
            <consortium name="The Broad Institute Genomics Platform"/>
            <consortium name="The Broad Institute Genome Sequencing Center for Infectious Disease"/>
            <person name="Wu L."/>
            <person name="Ma J."/>
        </authorList>
    </citation>
    <scope>NUCLEOTIDE SEQUENCE [LARGE SCALE GENOMIC DNA]</scope>
    <source>
        <strain evidence="4">CGMCC 4.7396</strain>
    </source>
</reference>
<name>A0ABV7PXH9_9ACTN</name>
<dbReference type="InterPro" id="IPR029058">
    <property type="entry name" value="AB_hydrolase_fold"/>
</dbReference>
<evidence type="ECO:0000313" key="4">
    <source>
        <dbReference type="Proteomes" id="UP001595712"/>
    </source>
</evidence>
<accession>A0ABV7PXH9</accession>
<dbReference type="EMBL" id="JBHRWO010000004">
    <property type="protein sequence ID" value="MFC3491673.1"/>
    <property type="molecule type" value="Genomic_DNA"/>
</dbReference>
<comment type="caution">
    <text evidence="3">The sequence shown here is derived from an EMBL/GenBank/DDBJ whole genome shotgun (WGS) entry which is preliminary data.</text>
</comment>